<dbReference type="RefSeq" id="WP_344113909.1">
    <property type="nucleotide sequence ID" value="NZ_BAAAOR010000040.1"/>
</dbReference>
<accession>A0ABN2BLH1</accession>
<sequence length="418" mass="41790">MDGTVRAAIVVGVIASLLRRVRPPRRGRRRLVLSLAALVVLSAAAGGWLLFRGDGPAAATSTTATVGTQTLKQTVTASGTVAAAKTAELSFSVSGTVTAVHVQPGDAVRKGQKLAEVDDEVLQAELDAAESSLDAAETARSEHVSDGASDEQLAADKAAVLAAESKLAQAQDAVEDAVLRATTKGTVTAVGIEVGDTVGSGGSGGSGATGSSGSSTDGTITVVSTGRFVVDATVASGDVEKVTKGLQAEITVSGVDETVYGTVQDVGLVAETDSSGAAVFPVTIRVTDQRDDLFGGTSADVSIVVSQRADVLTVDSRAVRTDGDTTYVEKVTDTATGATTRTEVELGETTGMATEVVSGLSEGDVVVVPGFTGPGGSGGDQEMQQQLDQFRQQMQQGGGMPSGGFPGGGGGFPGGGGR</sequence>
<dbReference type="Gene3D" id="2.40.50.100">
    <property type="match status" value="1"/>
</dbReference>
<evidence type="ECO:0000256" key="4">
    <source>
        <dbReference type="SAM" id="MobiDB-lite"/>
    </source>
</evidence>
<feature type="domain" description="Multidrug resistance protein MdtA-like barrel-sandwich hybrid" evidence="6">
    <location>
        <begin position="86"/>
        <end position="201"/>
    </location>
</feature>
<dbReference type="InterPro" id="IPR050465">
    <property type="entry name" value="UPF0194_transport"/>
</dbReference>
<feature type="compositionally biased region" description="Gly residues" evidence="4">
    <location>
        <begin position="396"/>
        <end position="418"/>
    </location>
</feature>
<feature type="compositionally biased region" description="Gly residues" evidence="4">
    <location>
        <begin position="198"/>
        <end position="210"/>
    </location>
</feature>
<dbReference type="Gene3D" id="2.40.30.170">
    <property type="match status" value="1"/>
</dbReference>
<keyword evidence="5" id="KW-0472">Membrane</keyword>
<protein>
    <recommendedName>
        <fullName evidence="6">Multidrug resistance protein MdtA-like barrel-sandwich hybrid domain-containing protein</fullName>
    </recommendedName>
</protein>
<comment type="similarity">
    <text evidence="2">Belongs to the membrane fusion protein (MFP) (TC 8.A.1) family.</text>
</comment>
<comment type="subcellular location">
    <subcellularLocation>
        <location evidence="1">Cell envelope</location>
    </subcellularLocation>
</comment>
<dbReference type="Gene3D" id="2.40.420.20">
    <property type="match status" value="1"/>
</dbReference>
<organism evidence="7 8">
    <name type="scientific">Nocardioides humi</name>
    <dbReference type="NCBI Taxonomy" id="449461"/>
    <lineage>
        <taxon>Bacteria</taxon>
        <taxon>Bacillati</taxon>
        <taxon>Actinomycetota</taxon>
        <taxon>Actinomycetes</taxon>
        <taxon>Propionibacteriales</taxon>
        <taxon>Nocardioidaceae</taxon>
        <taxon>Nocardioides</taxon>
    </lineage>
</organism>
<keyword evidence="5" id="KW-1133">Transmembrane helix</keyword>
<evidence type="ECO:0000259" key="6">
    <source>
        <dbReference type="Pfam" id="PF25917"/>
    </source>
</evidence>
<evidence type="ECO:0000256" key="5">
    <source>
        <dbReference type="SAM" id="Phobius"/>
    </source>
</evidence>
<dbReference type="InterPro" id="IPR006143">
    <property type="entry name" value="RND_pump_MFP"/>
</dbReference>
<keyword evidence="8" id="KW-1185">Reference proteome</keyword>
<evidence type="ECO:0000256" key="2">
    <source>
        <dbReference type="ARBA" id="ARBA00009477"/>
    </source>
</evidence>
<evidence type="ECO:0000256" key="1">
    <source>
        <dbReference type="ARBA" id="ARBA00004196"/>
    </source>
</evidence>
<dbReference type="InterPro" id="IPR058625">
    <property type="entry name" value="MdtA-like_BSH"/>
</dbReference>
<dbReference type="SUPFAM" id="SSF111369">
    <property type="entry name" value="HlyD-like secretion proteins"/>
    <property type="match status" value="1"/>
</dbReference>
<keyword evidence="3" id="KW-0175">Coiled coil</keyword>
<evidence type="ECO:0000313" key="8">
    <source>
        <dbReference type="Proteomes" id="UP001500842"/>
    </source>
</evidence>
<dbReference type="PANTHER" id="PTHR32347">
    <property type="entry name" value="EFFLUX SYSTEM COMPONENT YKNX-RELATED"/>
    <property type="match status" value="1"/>
</dbReference>
<evidence type="ECO:0000256" key="3">
    <source>
        <dbReference type="ARBA" id="ARBA00023054"/>
    </source>
</evidence>
<feature type="transmembrane region" description="Helical" evidence="5">
    <location>
        <begin position="31"/>
        <end position="51"/>
    </location>
</feature>
<dbReference type="Proteomes" id="UP001500842">
    <property type="component" value="Unassembled WGS sequence"/>
</dbReference>
<name>A0ABN2BLH1_9ACTN</name>
<keyword evidence="5" id="KW-0812">Transmembrane</keyword>
<dbReference type="Pfam" id="PF25917">
    <property type="entry name" value="BSH_RND"/>
    <property type="match status" value="1"/>
</dbReference>
<feature type="region of interest" description="Disordered" evidence="4">
    <location>
        <begin position="393"/>
        <end position="418"/>
    </location>
</feature>
<evidence type="ECO:0000313" key="7">
    <source>
        <dbReference type="EMBL" id="GAA1543436.1"/>
    </source>
</evidence>
<comment type="caution">
    <text evidence="7">The sequence shown here is derived from an EMBL/GenBank/DDBJ whole genome shotgun (WGS) entry which is preliminary data.</text>
</comment>
<gene>
    <name evidence="7" type="ORF">GCM10009788_52410</name>
</gene>
<proteinExistence type="inferred from homology"/>
<dbReference type="EMBL" id="BAAAOR010000040">
    <property type="protein sequence ID" value="GAA1543436.1"/>
    <property type="molecule type" value="Genomic_DNA"/>
</dbReference>
<feature type="region of interest" description="Disordered" evidence="4">
    <location>
        <begin position="195"/>
        <end position="217"/>
    </location>
</feature>
<dbReference type="NCBIfam" id="TIGR01730">
    <property type="entry name" value="RND_mfp"/>
    <property type="match status" value="1"/>
</dbReference>
<feature type="region of interest" description="Disordered" evidence="4">
    <location>
        <begin position="130"/>
        <end position="150"/>
    </location>
</feature>
<reference evidence="7 8" key="1">
    <citation type="journal article" date="2019" name="Int. J. Syst. Evol. Microbiol.">
        <title>The Global Catalogue of Microorganisms (GCM) 10K type strain sequencing project: providing services to taxonomists for standard genome sequencing and annotation.</title>
        <authorList>
            <consortium name="The Broad Institute Genomics Platform"/>
            <consortium name="The Broad Institute Genome Sequencing Center for Infectious Disease"/>
            <person name="Wu L."/>
            <person name="Ma J."/>
        </authorList>
    </citation>
    <scope>NUCLEOTIDE SEQUENCE [LARGE SCALE GENOMIC DNA]</scope>
    <source>
        <strain evidence="7 8">JCM 14942</strain>
    </source>
</reference>